<dbReference type="VEuPathDB" id="GiardiaDB:SS50377_22703"/>
<dbReference type="SFLD" id="SFLDF00027">
    <property type="entry name" value="p-type_atpase"/>
    <property type="match status" value="1"/>
</dbReference>
<evidence type="ECO:0000256" key="1">
    <source>
        <dbReference type="ARBA" id="ARBA00004141"/>
    </source>
</evidence>
<dbReference type="InterPro" id="IPR023214">
    <property type="entry name" value="HAD_sf"/>
</dbReference>
<sequence length="1068" mass="121168">MITVHPNLKTVDPVQQKSQNKISTTKYNILTFLPLFILKYFSQPNNIYYVLNAIAGYIVYVIEPIGNVMPIVIVLVFGAIREIYEDAKRYQSDREQNLMKFEIGRNDIKIPTLSKNIKQGDILYIKHGQQVPADVIVLEGDDVVFISTANLDGEQALKPKYPTNIIGKVEINLANSDLNSFRGKINGQVFTEENAIFRGSKLQSCDIKCMAIYCGKKTKLFINKPKTSQKDSRLLQRLNKLTLYLALSSLFIMILFPLINVFSDSYYQQFPDYQAEPQDLGLNYIEKLIIYFSLLAYFIPVSLFASIEVIRLIQGILVQNDRNLLVQPVQLLIENKQKVSSSEYGEYNPAELSCIVRSSVSIENLAEVDIIFSDKTGTLTKNEMELKKYNGTENLKFGMAICANIVINHGEYFGESPDEVALVNYARNNGVELISRTDKLITIQYKDQISEFVIISSIPFTSERKRMTIALSHISGLKLFDFIEDKQSFVLTKGADTIMSTIIKNFDNTQEIVTSFSTEGYRTLVFSGKKIDDSWQGVWNQIKLLPIIDYKYTQSIQQIESSQLLFGVSAVEDKLQDNLPIFINQVQENDIRLWILTGDKTETALFIAKNAGIVDKNTQVLYLTEKELLKGGLESSVQNLKTDIESTGLSIQYLKRVKTSKIGDFLRHQLSPKPVFHPPTSFPDIQNFVIVIDGECVNQLKQQGMFYNFYNIARYAKSIIVTRCSPTQKELIVETFRKFSPESTTLAVGDGQNDVQMIRASHVGIGIAGREGLQACNNSDISIPELHFLGRLMLVHGRMVHIRNAEFFEYSVYKNAILAIMHMVFAFFNRFTMQIVLDSFLLVLYNVCLTLFAIAFQSISEKDIDDKILMDNAYMLKAFSRRYHPSLASLGIRMALAIYHSLVIILVPYFMYENGIYSTNGYPQELYATGFVFFNILMIATTAELFMHQFRWTYFGGVSVLLSIGMTIMCSWLGNSSTNYGVALLGITATQSTQFSYYLIVAIGGLFCVVPSMVAYYVQQLWFPSVSDVARQLSCAGRLGSEDIKPDYEYVQDSERFEQDVIAEIEIK</sequence>
<evidence type="ECO:0000313" key="12">
    <source>
        <dbReference type="EMBL" id="EST44180.1"/>
    </source>
</evidence>
<keyword evidence="14" id="KW-1185">Reference proteome</keyword>
<feature type="transmembrane region" description="Helical" evidence="8">
    <location>
        <begin position="995"/>
        <end position="1018"/>
    </location>
</feature>
<dbReference type="GO" id="GO:0005886">
    <property type="term" value="C:plasma membrane"/>
    <property type="evidence" value="ECO:0007669"/>
    <property type="project" value="TreeGrafter"/>
</dbReference>
<proteinExistence type="predicted"/>
<evidence type="ECO:0000256" key="5">
    <source>
        <dbReference type="ARBA" id="ARBA00022967"/>
    </source>
</evidence>
<dbReference type="InterPro" id="IPR036412">
    <property type="entry name" value="HAD-like_sf"/>
</dbReference>
<dbReference type="GO" id="GO:0045332">
    <property type="term" value="P:phospholipid translocation"/>
    <property type="evidence" value="ECO:0007669"/>
    <property type="project" value="TreeGrafter"/>
</dbReference>
<dbReference type="PRINTS" id="PR00119">
    <property type="entry name" value="CATATPASE"/>
</dbReference>
<keyword evidence="5" id="KW-1278">Translocase</keyword>
<feature type="transmembrane region" description="Helical" evidence="8">
    <location>
        <begin position="288"/>
        <end position="313"/>
    </location>
</feature>
<dbReference type="InterPro" id="IPR023298">
    <property type="entry name" value="ATPase_P-typ_TM_dom_sf"/>
</dbReference>
<evidence type="ECO:0000256" key="7">
    <source>
        <dbReference type="ARBA" id="ARBA00023136"/>
    </source>
</evidence>
<dbReference type="PANTHER" id="PTHR24092">
    <property type="entry name" value="PROBABLE PHOSPHOLIPID-TRANSPORTING ATPASE"/>
    <property type="match status" value="1"/>
</dbReference>
<dbReference type="SUPFAM" id="SSF81653">
    <property type="entry name" value="Calcium ATPase, transduction domain A"/>
    <property type="match status" value="1"/>
</dbReference>
<keyword evidence="3" id="KW-0479">Metal-binding</keyword>
<feature type="transmembrane region" description="Helical" evidence="8">
    <location>
        <begin position="926"/>
        <end position="947"/>
    </location>
</feature>
<reference evidence="12 13" key="1">
    <citation type="journal article" date="2014" name="PLoS Genet.">
        <title>The Genome of Spironucleus salmonicida Highlights a Fish Pathogen Adapted to Fluctuating Environments.</title>
        <authorList>
            <person name="Xu F."/>
            <person name="Jerlstrom-Hultqvist J."/>
            <person name="Einarsson E."/>
            <person name="Astvaldsson A."/>
            <person name="Svard S.G."/>
            <person name="Andersson J.O."/>
        </authorList>
    </citation>
    <scope>NUCLEOTIDE SEQUENCE</scope>
    <source>
        <strain evidence="13">ATCC 50377</strain>
    </source>
</reference>
<organism evidence="12">
    <name type="scientific">Spironucleus salmonicida</name>
    <dbReference type="NCBI Taxonomy" id="348837"/>
    <lineage>
        <taxon>Eukaryota</taxon>
        <taxon>Metamonada</taxon>
        <taxon>Diplomonadida</taxon>
        <taxon>Hexamitidae</taxon>
        <taxon>Hexamitinae</taxon>
        <taxon>Spironucleus</taxon>
    </lineage>
</organism>
<keyword evidence="2 8" id="KW-0812">Transmembrane</keyword>
<dbReference type="OrthoDB" id="377733at2759"/>
<feature type="transmembrane region" description="Helical" evidence="8">
    <location>
        <begin position="954"/>
        <end position="975"/>
    </location>
</feature>
<evidence type="ECO:0000313" key="13">
    <source>
        <dbReference type="EMBL" id="KAH0575081.1"/>
    </source>
</evidence>
<name>V6LHZ3_9EUKA</name>
<dbReference type="InterPro" id="IPR059000">
    <property type="entry name" value="ATPase_P-type_domA"/>
</dbReference>
<evidence type="ECO:0000256" key="2">
    <source>
        <dbReference type="ARBA" id="ARBA00022692"/>
    </source>
</evidence>
<dbReference type="GO" id="GO:0046872">
    <property type="term" value="F:metal ion binding"/>
    <property type="evidence" value="ECO:0007669"/>
    <property type="project" value="UniProtKB-KW"/>
</dbReference>
<evidence type="ECO:0000256" key="6">
    <source>
        <dbReference type="ARBA" id="ARBA00022989"/>
    </source>
</evidence>
<dbReference type="InterPro" id="IPR032631">
    <property type="entry name" value="P-type_ATPase_N"/>
</dbReference>
<accession>V6LHZ3</accession>
<feature type="domain" description="P-type ATPase N-terminal" evidence="10">
    <location>
        <begin position="16"/>
        <end position="58"/>
    </location>
</feature>
<dbReference type="InterPro" id="IPR023299">
    <property type="entry name" value="ATPase_P-typ_cyto_dom_N"/>
</dbReference>
<dbReference type="Gene3D" id="1.20.1110.10">
    <property type="entry name" value="Calcium-transporting ATPase, transmembrane domain"/>
    <property type="match status" value="1"/>
</dbReference>
<evidence type="ECO:0000256" key="3">
    <source>
        <dbReference type="ARBA" id="ARBA00022723"/>
    </source>
</evidence>
<dbReference type="SUPFAM" id="SSF56784">
    <property type="entry name" value="HAD-like"/>
    <property type="match status" value="1"/>
</dbReference>
<dbReference type="Proteomes" id="UP000018208">
    <property type="component" value="Unassembled WGS sequence"/>
</dbReference>
<dbReference type="Gene3D" id="2.70.150.10">
    <property type="entry name" value="Calcium-transporting ATPase, cytoplasmic transduction domain A"/>
    <property type="match status" value="1"/>
</dbReference>
<protein>
    <submittedName>
        <fullName evidence="12">Phospholipid-transporting ATPase</fullName>
    </submittedName>
</protein>
<dbReference type="GO" id="GO:0005524">
    <property type="term" value="F:ATP binding"/>
    <property type="evidence" value="ECO:0007669"/>
    <property type="project" value="InterPro"/>
</dbReference>
<dbReference type="SUPFAM" id="SSF81665">
    <property type="entry name" value="Calcium ATPase, transmembrane domain M"/>
    <property type="match status" value="1"/>
</dbReference>
<gene>
    <name evidence="12" type="ORF">SS50377_15984</name>
    <name evidence="13" type="ORF">SS50377_22703</name>
</gene>
<dbReference type="InterPro" id="IPR032630">
    <property type="entry name" value="P_typ_ATPase_c"/>
</dbReference>
<evidence type="ECO:0000256" key="8">
    <source>
        <dbReference type="SAM" id="Phobius"/>
    </source>
</evidence>
<dbReference type="InterPro" id="IPR001757">
    <property type="entry name" value="P_typ_ATPase"/>
</dbReference>
<dbReference type="EMBL" id="KI546124">
    <property type="protein sequence ID" value="EST44180.1"/>
    <property type="molecule type" value="Genomic_DNA"/>
</dbReference>
<feature type="transmembrane region" description="Helical" evidence="8">
    <location>
        <begin position="241"/>
        <end position="262"/>
    </location>
</feature>
<dbReference type="GO" id="GO:0016887">
    <property type="term" value="F:ATP hydrolysis activity"/>
    <property type="evidence" value="ECO:0007669"/>
    <property type="project" value="InterPro"/>
</dbReference>
<dbReference type="InterPro" id="IPR008250">
    <property type="entry name" value="ATPase_P-typ_transduc_dom_A_sf"/>
</dbReference>
<feature type="transmembrane region" description="Helical" evidence="8">
    <location>
        <begin position="54"/>
        <end position="80"/>
    </location>
</feature>
<evidence type="ECO:0000259" key="11">
    <source>
        <dbReference type="Pfam" id="PF16212"/>
    </source>
</evidence>
<dbReference type="SFLD" id="SFLDG00002">
    <property type="entry name" value="C1.7:_P-type_atpase_like"/>
    <property type="match status" value="1"/>
</dbReference>
<dbReference type="Pfam" id="PF16209">
    <property type="entry name" value="PhoLip_ATPase_N"/>
    <property type="match status" value="1"/>
</dbReference>
<dbReference type="Pfam" id="PF13246">
    <property type="entry name" value="Cation_ATPase"/>
    <property type="match status" value="1"/>
</dbReference>
<keyword evidence="4" id="KW-0460">Magnesium</keyword>
<dbReference type="EMBL" id="AUWU02000003">
    <property type="protein sequence ID" value="KAH0575081.1"/>
    <property type="molecule type" value="Genomic_DNA"/>
</dbReference>
<reference evidence="13" key="2">
    <citation type="submission" date="2020-12" db="EMBL/GenBank/DDBJ databases">
        <title>New Spironucleus salmonicida genome in near-complete chromosomes.</title>
        <authorList>
            <person name="Xu F."/>
            <person name="Kurt Z."/>
            <person name="Jimenez-Gonzalez A."/>
            <person name="Astvaldsson A."/>
            <person name="Andersson J.O."/>
            <person name="Svard S.G."/>
        </authorList>
    </citation>
    <scope>NUCLEOTIDE SEQUENCE</scope>
    <source>
        <strain evidence="13">ATCC 50377</strain>
    </source>
</reference>
<dbReference type="Pfam" id="PF00122">
    <property type="entry name" value="E1-E2_ATPase"/>
    <property type="match status" value="1"/>
</dbReference>
<keyword evidence="6 8" id="KW-1133">Transmembrane helix</keyword>
<evidence type="ECO:0000259" key="10">
    <source>
        <dbReference type="Pfam" id="PF16209"/>
    </source>
</evidence>
<dbReference type="NCBIfam" id="TIGR01494">
    <property type="entry name" value="ATPase_P-type"/>
    <property type="match status" value="1"/>
</dbReference>
<dbReference type="Pfam" id="PF16212">
    <property type="entry name" value="PhoLip_ATPase_C"/>
    <property type="match status" value="1"/>
</dbReference>
<evidence type="ECO:0000259" key="9">
    <source>
        <dbReference type="Pfam" id="PF00122"/>
    </source>
</evidence>
<feature type="transmembrane region" description="Helical" evidence="8">
    <location>
        <begin position="890"/>
        <end position="911"/>
    </location>
</feature>
<comment type="subcellular location">
    <subcellularLocation>
        <location evidence="1">Membrane</location>
        <topology evidence="1">Multi-pass membrane protein</topology>
    </subcellularLocation>
</comment>
<dbReference type="Gene3D" id="3.40.50.1000">
    <property type="entry name" value="HAD superfamily/HAD-like"/>
    <property type="match status" value="2"/>
</dbReference>
<feature type="transmembrane region" description="Helical" evidence="8">
    <location>
        <begin position="840"/>
        <end position="860"/>
    </location>
</feature>
<evidence type="ECO:0000313" key="14">
    <source>
        <dbReference type="Proteomes" id="UP000018208"/>
    </source>
</evidence>
<dbReference type="GO" id="GO:0140326">
    <property type="term" value="F:ATPase-coupled intramembrane lipid transporter activity"/>
    <property type="evidence" value="ECO:0007669"/>
    <property type="project" value="TreeGrafter"/>
</dbReference>
<dbReference type="Gene3D" id="3.40.1110.10">
    <property type="entry name" value="Calcium-transporting ATPase, cytoplasmic domain N"/>
    <property type="match status" value="1"/>
</dbReference>
<dbReference type="PANTHER" id="PTHR24092:SF150">
    <property type="entry name" value="PHOSPHOLIPID-TRANSPORTING ATPASE"/>
    <property type="match status" value="1"/>
</dbReference>
<dbReference type="PROSITE" id="PS00154">
    <property type="entry name" value="ATPASE_E1_E2"/>
    <property type="match status" value="1"/>
</dbReference>
<evidence type="ECO:0000256" key="4">
    <source>
        <dbReference type="ARBA" id="ARBA00022842"/>
    </source>
</evidence>
<keyword evidence="7 8" id="KW-0472">Membrane</keyword>
<feature type="domain" description="P-type ATPase A" evidence="9">
    <location>
        <begin position="113"/>
        <end position="220"/>
    </location>
</feature>
<dbReference type="SFLD" id="SFLDS00003">
    <property type="entry name" value="Haloacid_Dehalogenase"/>
    <property type="match status" value="1"/>
</dbReference>
<dbReference type="InterPro" id="IPR018303">
    <property type="entry name" value="ATPase_P-typ_P_site"/>
</dbReference>
<dbReference type="AlphaFoldDB" id="V6LHZ3"/>
<dbReference type="SUPFAM" id="SSF81660">
    <property type="entry name" value="Metal cation-transporting ATPase, ATP-binding domain N"/>
    <property type="match status" value="1"/>
</dbReference>
<feature type="domain" description="P-type ATPase C-terminal" evidence="11">
    <location>
        <begin position="777"/>
        <end position="1025"/>
    </location>
</feature>
<dbReference type="InterPro" id="IPR044492">
    <property type="entry name" value="P_typ_ATPase_HD_dom"/>
</dbReference>